<evidence type="ECO:0000313" key="2">
    <source>
        <dbReference type="Proteomes" id="UP000015620"/>
    </source>
</evidence>
<keyword evidence="2" id="KW-1185">Reference proteome</keyword>
<organism evidence="1 2">
    <name type="scientific">Treponema pedis str. T A4</name>
    <dbReference type="NCBI Taxonomy" id="1291379"/>
    <lineage>
        <taxon>Bacteria</taxon>
        <taxon>Pseudomonadati</taxon>
        <taxon>Spirochaetota</taxon>
        <taxon>Spirochaetia</taxon>
        <taxon>Spirochaetales</taxon>
        <taxon>Treponemataceae</taxon>
        <taxon>Treponema</taxon>
    </lineage>
</organism>
<dbReference type="KEGG" id="tped:TPE_0738"/>
<proteinExistence type="predicted"/>
<dbReference type="AlphaFoldDB" id="S6A854"/>
<dbReference type="RefSeq" id="WP_020964534.1">
    <property type="nucleotide sequence ID" value="NC_022097.1"/>
</dbReference>
<dbReference type="HOGENOM" id="CLU_1947874_0_0_12"/>
<name>S6A854_9SPIR</name>
<reference evidence="1 2" key="1">
    <citation type="journal article" date="2013" name="PLoS ONE">
        <title>Genome-Wide Relatedness of Treponema pedis, from Gingiva and Necrotic Skin Lesions of Pigs, with the Human Oral Pathogen Treponema denticola.</title>
        <authorList>
            <person name="Svartstrom O."/>
            <person name="Mushtaq M."/>
            <person name="Pringle M."/>
            <person name="Segerman B."/>
        </authorList>
    </citation>
    <scope>NUCLEOTIDE SEQUENCE [LARGE SCALE GENOMIC DNA]</scope>
    <source>
        <strain evidence="1">T A4</strain>
    </source>
</reference>
<protein>
    <submittedName>
        <fullName evidence="1">Uncharacterized protein</fullName>
    </submittedName>
</protein>
<gene>
    <name evidence="1" type="ORF">TPE_0738</name>
</gene>
<dbReference type="GeneID" id="301089403"/>
<accession>S6A854</accession>
<evidence type="ECO:0000313" key="1">
    <source>
        <dbReference type="EMBL" id="AGT43234.1"/>
    </source>
</evidence>
<sequence>MEPNMNSMEKFYSDANRLIKTCEQTEFYEELSSLFCRAAASYDKRITVLAKDFADYGFTIYGNDKQPKEDAVEWFYKIFSLLAGSFESDMDFSDEDWEQINLIVSAEAGETDMDLLNTVMAVMVERKKI</sequence>
<dbReference type="PATRIC" id="fig|1291379.3.peg.734"/>
<dbReference type="STRING" id="1291379.TPE_0738"/>
<dbReference type="EMBL" id="CP004120">
    <property type="protein sequence ID" value="AGT43234.1"/>
    <property type="molecule type" value="Genomic_DNA"/>
</dbReference>
<dbReference type="Proteomes" id="UP000015620">
    <property type="component" value="Chromosome"/>
</dbReference>